<reference evidence="9" key="6">
    <citation type="submission" date="2011-05" db="EMBL/GenBank/DDBJ databases">
        <title>Complete sequence of Collimonas fungivorans Ter331.</title>
        <authorList>
            <person name="Leveau J.H."/>
        </authorList>
    </citation>
    <scope>NUCLEOTIDE SEQUENCE [LARGE SCALE GENOMIC DNA]</scope>
    <source>
        <strain evidence="9">Ter331</strain>
    </source>
</reference>
<evidence type="ECO:0000256" key="5">
    <source>
        <dbReference type="ARBA" id="ARBA00023239"/>
    </source>
</evidence>
<evidence type="ECO:0000256" key="4">
    <source>
        <dbReference type="ARBA" id="ARBA00022898"/>
    </source>
</evidence>
<dbReference type="InterPro" id="IPR036052">
    <property type="entry name" value="TrpB-like_PALP_sf"/>
</dbReference>
<dbReference type="Proteomes" id="UP000008392">
    <property type="component" value="Chromosome"/>
</dbReference>
<evidence type="ECO:0000256" key="3">
    <source>
        <dbReference type="ARBA" id="ARBA00012093"/>
    </source>
</evidence>
<dbReference type="GO" id="GO:0004794">
    <property type="term" value="F:threonine deaminase activity"/>
    <property type="evidence" value="ECO:0007669"/>
    <property type="project" value="TreeGrafter"/>
</dbReference>
<reference evidence="8 9" key="5">
    <citation type="journal article" date="2011" name="ISME J.">
        <title>Dual transcriptional profiling of a bacterial/fungal confrontation: Collimonas fungivorans versus Aspergillus niger.</title>
        <authorList>
            <person name="Mela F."/>
            <person name="Fritsche K."/>
            <person name="de Boer W."/>
            <person name="van Veen J.A."/>
            <person name="de Graaff L.H."/>
            <person name="van den Berg M."/>
            <person name="Leveau J.H."/>
        </authorList>
    </citation>
    <scope>NUCLEOTIDE SEQUENCE [LARGE SCALE GENOMIC DNA]</scope>
    <source>
        <strain evidence="8 9">Ter331</strain>
    </source>
</reference>
<evidence type="ECO:0000256" key="2">
    <source>
        <dbReference type="ARBA" id="ARBA00010869"/>
    </source>
</evidence>
<name>G0AFK0_COLFT</name>
<proteinExistence type="inferred from homology"/>
<keyword evidence="5 8" id="KW-0456">Lyase</keyword>
<dbReference type="Pfam" id="PF00291">
    <property type="entry name" value="PALP"/>
    <property type="match status" value="1"/>
</dbReference>
<dbReference type="KEGG" id="cfu:CFU_4268"/>
<dbReference type="InterPro" id="IPR001926">
    <property type="entry name" value="TrpB-like_PALP"/>
</dbReference>
<reference evidence="8 9" key="4">
    <citation type="journal article" date="2010" name="Environ. Microbiol.">
        <title>The bacterial genus Collimonas: mycophagy, weathering and other adaptive solutions to life in oligotrophic soil environments.</title>
        <authorList>
            <person name="Leveau J.H."/>
            <person name="Uroz S."/>
            <person name="de Boer W."/>
        </authorList>
    </citation>
    <scope>NUCLEOTIDE SEQUENCE [LARGE SCALE GENOMIC DNA]</scope>
    <source>
        <strain evidence="8 9">Ter331</strain>
    </source>
</reference>
<organism evidence="8 9">
    <name type="scientific">Collimonas fungivorans (strain Ter331)</name>
    <dbReference type="NCBI Taxonomy" id="1005048"/>
    <lineage>
        <taxon>Bacteria</taxon>
        <taxon>Pseudomonadati</taxon>
        <taxon>Pseudomonadota</taxon>
        <taxon>Betaproteobacteria</taxon>
        <taxon>Burkholderiales</taxon>
        <taxon>Oxalobacteraceae</taxon>
        <taxon>Collimonas</taxon>
    </lineage>
</organism>
<keyword evidence="9" id="KW-1185">Reference proteome</keyword>
<dbReference type="InterPro" id="IPR050147">
    <property type="entry name" value="Ser/Thr_Dehydratase"/>
</dbReference>
<dbReference type="eggNOG" id="COG1171">
    <property type="taxonomic scope" value="Bacteria"/>
</dbReference>
<dbReference type="GO" id="GO:0006565">
    <property type="term" value="P:L-serine catabolic process"/>
    <property type="evidence" value="ECO:0007669"/>
    <property type="project" value="TreeGrafter"/>
</dbReference>
<comment type="similarity">
    <text evidence="2">Belongs to the serine/threonine dehydratase family.</text>
</comment>
<dbReference type="Gene3D" id="3.40.50.1100">
    <property type="match status" value="2"/>
</dbReference>
<reference evidence="8 9" key="2">
    <citation type="journal article" date="2006" name="J. Microbiol. Methods">
        <title>Genomic flank-sequencing of plasposon insertion sites for rapid identification of functional genes.</title>
        <authorList>
            <person name="Leveau J.H."/>
            <person name="Gerards S."/>
            <person name="Fritsche K."/>
            <person name="Zondag G."/>
            <person name="van Veen J.A."/>
        </authorList>
    </citation>
    <scope>NUCLEOTIDE SEQUENCE [LARGE SCALE GENOMIC DNA]</scope>
    <source>
        <strain evidence="8 9">Ter331</strain>
    </source>
</reference>
<dbReference type="GO" id="GO:0003941">
    <property type="term" value="F:L-serine ammonia-lyase activity"/>
    <property type="evidence" value="ECO:0007669"/>
    <property type="project" value="UniProtKB-EC"/>
</dbReference>
<comment type="catalytic activity">
    <reaction evidence="6">
        <text>L-serine = pyruvate + NH4(+)</text>
        <dbReference type="Rhea" id="RHEA:19169"/>
        <dbReference type="ChEBI" id="CHEBI:15361"/>
        <dbReference type="ChEBI" id="CHEBI:28938"/>
        <dbReference type="ChEBI" id="CHEBI:33384"/>
        <dbReference type="EC" id="4.3.1.17"/>
    </reaction>
</comment>
<evidence type="ECO:0000259" key="7">
    <source>
        <dbReference type="Pfam" id="PF00291"/>
    </source>
</evidence>
<sequence>MAQLTETQQRGNRVRNMTSLHIHTALLRHPQLSVALDKQVLLKMENTQPAGSFKLRGIGLLCQRAVAGGASHLVCPSGGNAGFAAAFAGAALDVKTTIVVPQTTAAEVCQRIRDIGAEVIVHGSVWDEANQLALQLCEQPGSIYIPPFDHPDIWDGNATMIDEAVLQARELGVDFDVVICSVGGGGLMSGVLSGLHRNGLPHIPLIVAETEGAASLNAAMVAGELVTLPAITSIATTLAAKRVAAECFAWTQRHEVHSVVVSDKQAVSATLAFADQMRTLVEPACGAALAVAYEKLPVLAPYQRPLIVVCGGIGVSLSMLAGWKERFAL</sequence>
<evidence type="ECO:0000313" key="9">
    <source>
        <dbReference type="Proteomes" id="UP000008392"/>
    </source>
</evidence>
<dbReference type="HOGENOM" id="CLU_021152_3_0_4"/>
<feature type="domain" description="Tryptophan synthase beta chain-like PALP" evidence="7">
    <location>
        <begin position="21"/>
        <end position="311"/>
    </location>
</feature>
<keyword evidence="4" id="KW-0663">Pyridoxal phosphate</keyword>
<dbReference type="PANTHER" id="PTHR48078">
    <property type="entry name" value="THREONINE DEHYDRATASE, MITOCHONDRIAL-RELATED"/>
    <property type="match status" value="1"/>
</dbReference>
<dbReference type="GO" id="GO:0009097">
    <property type="term" value="P:isoleucine biosynthetic process"/>
    <property type="evidence" value="ECO:0007669"/>
    <property type="project" value="TreeGrafter"/>
</dbReference>
<protein>
    <recommendedName>
        <fullName evidence="3">L-serine ammonia-lyase</fullName>
        <ecNumber evidence="3">4.3.1.17</ecNumber>
    </recommendedName>
</protein>
<reference evidence="8 9" key="1">
    <citation type="journal article" date="2004" name="Environ. Microbiol.">
        <title>Phylogeny-function analysis of (meta)genomic libraries: screening for expression of ribosomal RNA genes by large-insert library fluorescent in situ hybridization (LIL-FISH).</title>
        <authorList>
            <person name="Leveau J.H."/>
            <person name="Gerards S."/>
            <person name="de Boer W."/>
            <person name="van Veen J.A."/>
        </authorList>
    </citation>
    <scope>NUCLEOTIDE SEQUENCE [LARGE SCALE GENOMIC DNA]</scope>
    <source>
        <strain evidence="8 9">Ter331</strain>
    </source>
</reference>
<evidence type="ECO:0000256" key="6">
    <source>
        <dbReference type="ARBA" id="ARBA00049406"/>
    </source>
</evidence>
<dbReference type="EMBL" id="CP002745">
    <property type="protein sequence ID" value="AEK64089.1"/>
    <property type="molecule type" value="Genomic_DNA"/>
</dbReference>
<dbReference type="SUPFAM" id="SSF53686">
    <property type="entry name" value="Tryptophan synthase beta subunit-like PLP-dependent enzymes"/>
    <property type="match status" value="1"/>
</dbReference>
<evidence type="ECO:0000313" key="8">
    <source>
        <dbReference type="EMBL" id="AEK64089.1"/>
    </source>
</evidence>
<dbReference type="STRING" id="1005048.CFU_4268"/>
<evidence type="ECO:0000256" key="1">
    <source>
        <dbReference type="ARBA" id="ARBA00001933"/>
    </source>
</evidence>
<dbReference type="EC" id="4.3.1.17" evidence="3"/>
<comment type="cofactor">
    <cofactor evidence="1">
        <name>pyridoxal 5'-phosphate</name>
        <dbReference type="ChEBI" id="CHEBI:597326"/>
    </cofactor>
</comment>
<reference evidence="8 9" key="3">
    <citation type="journal article" date="2008" name="FEMS Microbiol. Ecol.">
        <title>Identification and characterization of genes underlying chitinolysis in Collimonas fungivorans Ter331.</title>
        <authorList>
            <person name="Fritsche K."/>
            <person name="de Boer W."/>
            <person name="Gerards S."/>
            <person name="van den Berg M."/>
            <person name="van Veen J.A."/>
            <person name="Leveau J.H."/>
        </authorList>
    </citation>
    <scope>NUCLEOTIDE SEQUENCE [LARGE SCALE GENOMIC DNA]</scope>
    <source>
        <strain evidence="8 9">Ter331</strain>
    </source>
</reference>
<dbReference type="GO" id="GO:0006567">
    <property type="term" value="P:L-threonine catabolic process"/>
    <property type="evidence" value="ECO:0007669"/>
    <property type="project" value="TreeGrafter"/>
</dbReference>
<accession>G0AFK0</accession>
<dbReference type="AlphaFoldDB" id="G0AFK0"/>
<gene>
    <name evidence="8" type="primary">sdsL</name>
    <name evidence="8" type="ordered locus">CFU_4268</name>
</gene>
<dbReference type="PANTHER" id="PTHR48078:SF2">
    <property type="entry name" value="CATABOLIC L-SERINE_THREONINE DEHYDRATASE"/>
    <property type="match status" value="1"/>
</dbReference>